<dbReference type="Proteomes" id="UP000320390">
    <property type="component" value="Chromosome"/>
</dbReference>
<proteinExistence type="predicted"/>
<dbReference type="InterPro" id="IPR012334">
    <property type="entry name" value="Pectin_lyas_fold"/>
</dbReference>
<feature type="signal peptide" evidence="1">
    <location>
        <begin position="1"/>
        <end position="26"/>
    </location>
</feature>
<dbReference type="SUPFAM" id="SSF51126">
    <property type="entry name" value="Pectin lyase-like"/>
    <property type="match status" value="1"/>
</dbReference>
<feature type="domain" description="Right handed beta helix" evidence="3">
    <location>
        <begin position="167"/>
        <end position="306"/>
    </location>
</feature>
<evidence type="ECO:0000256" key="1">
    <source>
        <dbReference type="SAM" id="SignalP"/>
    </source>
</evidence>
<dbReference type="Pfam" id="PF13229">
    <property type="entry name" value="Beta_helix"/>
    <property type="match status" value="1"/>
</dbReference>
<feature type="domain" description="DUF1565" evidence="2">
    <location>
        <begin position="45"/>
        <end position="153"/>
    </location>
</feature>
<dbReference type="AlphaFoldDB" id="A0A518EW04"/>
<evidence type="ECO:0000313" key="5">
    <source>
        <dbReference type="Proteomes" id="UP000320390"/>
    </source>
</evidence>
<keyword evidence="5" id="KW-1185">Reference proteome</keyword>
<dbReference type="InterPro" id="IPR039448">
    <property type="entry name" value="Beta_helix"/>
</dbReference>
<reference evidence="4 5" key="1">
    <citation type="submission" date="2019-02" db="EMBL/GenBank/DDBJ databases">
        <title>Deep-cultivation of Planctomycetes and their phenomic and genomic characterization uncovers novel biology.</title>
        <authorList>
            <person name="Wiegand S."/>
            <person name="Jogler M."/>
            <person name="Boedeker C."/>
            <person name="Pinto D."/>
            <person name="Vollmers J."/>
            <person name="Rivas-Marin E."/>
            <person name="Kohn T."/>
            <person name="Peeters S.H."/>
            <person name="Heuer A."/>
            <person name="Rast P."/>
            <person name="Oberbeckmann S."/>
            <person name="Bunk B."/>
            <person name="Jeske O."/>
            <person name="Meyerdierks A."/>
            <person name="Storesund J.E."/>
            <person name="Kallscheuer N."/>
            <person name="Luecker S."/>
            <person name="Lage O.M."/>
            <person name="Pohl T."/>
            <person name="Merkel B.J."/>
            <person name="Hornburger P."/>
            <person name="Mueller R.-W."/>
            <person name="Bruemmer F."/>
            <person name="Labrenz M."/>
            <person name="Spormann A.M."/>
            <person name="Op den Camp H."/>
            <person name="Overmann J."/>
            <person name="Amann R."/>
            <person name="Jetten M.S.M."/>
            <person name="Mascher T."/>
            <person name="Medema M.H."/>
            <person name="Devos D.P."/>
            <person name="Kaster A.-K."/>
            <person name="Ovreas L."/>
            <person name="Rohde M."/>
            <person name="Galperin M.Y."/>
            <person name="Jogler C."/>
        </authorList>
    </citation>
    <scope>NUCLEOTIDE SEQUENCE [LARGE SCALE GENOMIC DNA]</scope>
    <source>
        <strain evidence="4 5">Poly30</strain>
    </source>
</reference>
<dbReference type="Gene3D" id="2.160.20.10">
    <property type="entry name" value="Single-stranded right-handed beta-helix, Pectin lyase-like"/>
    <property type="match status" value="1"/>
</dbReference>
<protein>
    <recommendedName>
        <fullName evidence="6">DUF1565 domain-containing protein</fullName>
    </recommendedName>
</protein>
<name>A0A518EW04_9BACT</name>
<feature type="chain" id="PRO_5022033936" description="DUF1565 domain-containing protein" evidence="1">
    <location>
        <begin position="27"/>
        <end position="526"/>
    </location>
</feature>
<dbReference type="Pfam" id="PF07602">
    <property type="entry name" value="DUF1565"/>
    <property type="match status" value="1"/>
</dbReference>
<dbReference type="RefSeq" id="WP_419190369.1">
    <property type="nucleotide sequence ID" value="NZ_CP036434.1"/>
</dbReference>
<sequence precursor="true">MHLNPLSVGRLAVFFLGLPGLSLSSAAPRAALPLTPWADVWVNPVSGSDASVGTSASTALKTLLEAVSRVSAGDTVHLLPGTYAEATGEMFPIVIPAGVRLESTAGRNVTTIDGRGASSPATYIFDCRPGSTLAGVTLLRDSQDHLGFTIGDASTTQLIEDVEFVGGAAVLQTENSYFQFDRCAMRSQTTASVSVRTQSDLDELHLRLNDCELSGSPDGVKAQFTALNDASIELERCRMVDGGIAINLYSASYTTPKLALRNCLIARNGTGIQIGDGGLLLYTQVNIEHCTITDHVRYGIDIRETNFPESGIHSSIITGSGYSDVRVQAYGVPIRMRHSLVEDGGYQAHSSNLSGDPGFMAASIGNYSLRADSVCLDKGLSGVPSSSTDLDGRPRSMDGDLDLGPAPDMGALEHAPLAGPDAIEIGQQALFGLSGPPGSFSTLIIAPGGYASFGNTTPFGRLFLQPTGAFRVTPVMTTGGAPTWVDVSSIIDPSWVGTSIGFQALPRSFAAPAGGAYSNPLLIPVE</sequence>
<dbReference type="InterPro" id="IPR011050">
    <property type="entry name" value="Pectin_lyase_fold/virulence"/>
</dbReference>
<gene>
    <name evidence="4" type="ORF">Poly30_38120</name>
</gene>
<dbReference type="InterPro" id="IPR011459">
    <property type="entry name" value="DUF1565"/>
</dbReference>
<keyword evidence="1" id="KW-0732">Signal</keyword>
<evidence type="ECO:0008006" key="6">
    <source>
        <dbReference type="Google" id="ProtNLM"/>
    </source>
</evidence>
<accession>A0A518EW04</accession>
<evidence type="ECO:0000259" key="3">
    <source>
        <dbReference type="Pfam" id="PF13229"/>
    </source>
</evidence>
<organism evidence="4 5">
    <name type="scientific">Saltatorellus ferox</name>
    <dbReference type="NCBI Taxonomy" id="2528018"/>
    <lineage>
        <taxon>Bacteria</taxon>
        <taxon>Pseudomonadati</taxon>
        <taxon>Planctomycetota</taxon>
        <taxon>Planctomycetia</taxon>
        <taxon>Planctomycetia incertae sedis</taxon>
        <taxon>Saltatorellus</taxon>
    </lineage>
</organism>
<evidence type="ECO:0000313" key="4">
    <source>
        <dbReference type="EMBL" id="QDV08275.1"/>
    </source>
</evidence>
<dbReference type="EMBL" id="CP036434">
    <property type="protein sequence ID" value="QDV08275.1"/>
    <property type="molecule type" value="Genomic_DNA"/>
</dbReference>
<evidence type="ECO:0000259" key="2">
    <source>
        <dbReference type="Pfam" id="PF07602"/>
    </source>
</evidence>